<keyword evidence="7 10" id="KW-0472">Membrane</keyword>
<keyword evidence="6 10" id="KW-1133">Transmembrane helix</keyword>
<feature type="transmembrane region" description="Helical" evidence="10">
    <location>
        <begin position="42"/>
        <end position="64"/>
    </location>
</feature>
<dbReference type="FunFam" id="1.20.1740.10:FF:000033">
    <property type="entry name" value="Lysine histidine transporter 1"/>
    <property type="match status" value="1"/>
</dbReference>
<dbReference type="EMBL" id="JBCGBO010000002">
    <property type="protein sequence ID" value="KAK9221988.1"/>
    <property type="molecule type" value="Genomic_DNA"/>
</dbReference>
<dbReference type="PANTHER" id="PTHR48017">
    <property type="entry name" value="OS05G0424000 PROTEIN-RELATED"/>
    <property type="match status" value="1"/>
</dbReference>
<evidence type="ECO:0000256" key="9">
    <source>
        <dbReference type="SAM" id="MobiDB-lite"/>
    </source>
</evidence>
<keyword evidence="3" id="KW-1003">Cell membrane</keyword>
<comment type="subcellular location">
    <subcellularLocation>
        <location evidence="1">Cell membrane</location>
        <topology evidence="1">Multi-pass membrane protein</topology>
    </subcellularLocation>
</comment>
<comment type="caution">
    <text evidence="12">The sequence shown here is derived from an EMBL/GenBank/DDBJ whole genome shotgun (WGS) entry which is preliminary data.</text>
</comment>
<feature type="transmembrane region" description="Helical" evidence="10">
    <location>
        <begin position="416"/>
        <end position="436"/>
    </location>
</feature>
<proteinExistence type="inferred from homology"/>
<feature type="transmembrane region" description="Helical" evidence="10">
    <location>
        <begin position="185"/>
        <end position="204"/>
    </location>
</feature>
<evidence type="ECO:0000313" key="13">
    <source>
        <dbReference type="Proteomes" id="UP001428341"/>
    </source>
</evidence>
<feature type="compositionally biased region" description="Acidic residues" evidence="9">
    <location>
        <begin position="638"/>
        <end position="651"/>
    </location>
</feature>
<keyword evidence="2" id="KW-0813">Transport</keyword>
<evidence type="ECO:0000256" key="3">
    <source>
        <dbReference type="ARBA" id="ARBA00022475"/>
    </source>
</evidence>
<evidence type="ECO:0000256" key="5">
    <source>
        <dbReference type="ARBA" id="ARBA00022970"/>
    </source>
</evidence>
<feature type="transmembrane region" description="Helical" evidence="10">
    <location>
        <begin position="272"/>
        <end position="294"/>
    </location>
</feature>
<keyword evidence="5" id="KW-0029">Amino-acid transport</keyword>
<evidence type="ECO:0000256" key="6">
    <source>
        <dbReference type="ARBA" id="ARBA00022989"/>
    </source>
</evidence>
<dbReference type="Proteomes" id="UP001428341">
    <property type="component" value="Unassembled WGS sequence"/>
</dbReference>
<feature type="compositionally biased region" description="Acidic residues" evidence="9">
    <location>
        <begin position="547"/>
        <end position="589"/>
    </location>
</feature>
<feature type="transmembrane region" description="Helical" evidence="10">
    <location>
        <begin position="357"/>
        <end position="377"/>
    </location>
</feature>
<sequence length="651" mass="70945">MGDQVQTGGQEEHVSQDVDEKLKKQKAIDDWLPITSSRNAKWWYSAFHNVTAMVGAGVLSLPYAMSNLGWGPGVVILILSWTITFYTLWQMVEMHEMVPGKRFDRYHELGQYAFGEKLGLYIVVPQQLICEVGVDIVYMVTGGKSLQKVHDLVCNGYKPIKTTYFIMIFASVHFVLAHLPNFNSISGVSLAAAVMSLSYSTIAWSASVHKGKQPNVEYGYKATTTSGTVFDFFTALGDVAFAYAGHNVVLEIQATIPSTPEKPSKGPMWRGVVIAYIVVALCYFPVALVGYYVFGNIVEDNILISLDKPTWLIVAANMFVVVHVIGSYQLYAMPVFDMIETVMVTKLHFKPSGLLRFITRNLYVAFTMFVAITFPFFGGLLGFFGGFAFAPTTYFLPCIMWLAIYKPKKFSLSWCTNWICIILGLLLMILSPIGGLRNIIKSAKHYKDSRGHHNQPGNPNPFGNHRISGPTHIKHAHLIHKHGPQNAPNDAVKRIKGRREYVINFTGELGVVAPGAGEGPGVLAGAGDFGEDEEGEQGVGAVGDEAPAGEEDDEGGEVVGDEEDVSGEEDEVVEEIGSEVGDAEVEDEVLERGVGRGEAAGFVGEQSVGGQDDRGGPVEDGDQAAGRFGSDLGAPASEYDEVSDEVDCEEH</sequence>
<evidence type="ECO:0000256" key="7">
    <source>
        <dbReference type="ARBA" id="ARBA00023136"/>
    </source>
</evidence>
<protein>
    <recommendedName>
        <fullName evidence="11">Amino acid transporter transmembrane domain-containing protein</fullName>
    </recommendedName>
</protein>
<dbReference type="InterPro" id="IPR013057">
    <property type="entry name" value="AA_transpt_TM"/>
</dbReference>
<accession>A0AAP0MWC3</accession>
<keyword evidence="13" id="KW-1185">Reference proteome</keyword>
<name>A0AAP0MWC3_9ROSI</name>
<reference evidence="12 13" key="1">
    <citation type="submission" date="2024-05" db="EMBL/GenBank/DDBJ databases">
        <title>Haplotype-resolved chromosome-level genome assembly of Huyou (Citrus changshanensis).</title>
        <authorList>
            <person name="Miao C."/>
            <person name="Chen W."/>
            <person name="Wu Y."/>
            <person name="Wang L."/>
            <person name="Zhao S."/>
            <person name="Grierson D."/>
            <person name="Xu C."/>
            <person name="Chen K."/>
        </authorList>
    </citation>
    <scope>NUCLEOTIDE SEQUENCE [LARGE SCALE GENOMIC DNA]</scope>
    <source>
        <strain evidence="12">01-14</strain>
        <tissue evidence="12">Leaf</tissue>
    </source>
</reference>
<gene>
    <name evidence="12" type="ORF">WN944_010419</name>
</gene>
<feature type="transmembrane region" description="Helical" evidence="10">
    <location>
        <begin position="70"/>
        <end position="89"/>
    </location>
</feature>
<evidence type="ECO:0000256" key="10">
    <source>
        <dbReference type="SAM" id="Phobius"/>
    </source>
</evidence>
<keyword evidence="4 10" id="KW-0812">Transmembrane</keyword>
<feature type="region of interest" description="Disordered" evidence="9">
    <location>
        <begin position="447"/>
        <end position="467"/>
    </location>
</feature>
<evidence type="ECO:0000313" key="12">
    <source>
        <dbReference type="EMBL" id="KAK9221988.1"/>
    </source>
</evidence>
<evidence type="ECO:0000256" key="4">
    <source>
        <dbReference type="ARBA" id="ARBA00022692"/>
    </source>
</evidence>
<feature type="region of interest" description="Disordered" evidence="9">
    <location>
        <begin position="522"/>
        <end position="651"/>
    </location>
</feature>
<dbReference type="GO" id="GO:0005886">
    <property type="term" value="C:plasma membrane"/>
    <property type="evidence" value="ECO:0007669"/>
    <property type="project" value="UniProtKB-SubCell"/>
</dbReference>
<feature type="transmembrane region" description="Helical" evidence="10">
    <location>
        <begin position="162"/>
        <end position="179"/>
    </location>
</feature>
<evidence type="ECO:0000256" key="1">
    <source>
        <dbReference type="ARBA" id="ARBA00004651"/>
    </source>
</evidence>
<evidence type="ECO:0000256" key="2">
    <source>
        <dbReference type="ARBA" id="ARBA00022448"/>
    </source>
</evidence>
<evidence type="ECO:0000256" key="8">
    <source>
        <dbReference type="ARBA" id="ARBA00061463"/>
    </source>
</evidence>
<feature type="domain" description="Amino acid transporter transmembrane" evidence="11">
    <location>
        <begin position="39"/>
        <end position="434"/>
    </location>
</feature>
<dbReference type="AlphaFoldDB" id="A0AAP0MWC3"/>
<organism evidence="12 13">
    <name type="scientific">Citrus x changshan-huyou</name>
    <dbReference type="NCBI Taxonomy" id="2935761"/>
    <lineage>
        <taxon>Eukaryota</taxon>
        <taxon>Viridiplantae</taxon>
        <taxon>Streptophyta</taxon>
        <taxon>Embryophyta</taxon>
        <taxon>Tracheophyta</taxon>
        <taxon>Spermatophyta</taxon>
        <taxon>Magnoliopsida</taxon>
        <taxon>eudicotyledons</taxon>
        <taxon>Gunneridae</taxon>
        <taxon>Pentapetalae</taxon>
        <taxon>rosids</taxon>
        <taxon>malvids</taxon>
        <taxon>Sapindales</taxon>
        <taxon>Rutaceae</taxon>
        <taxon>Aurantioideae</taxon>
        <taxon>Citrus</taxon>
    </lineage>
</organism>
<dbReference type="Pfam" id="PF01490">
    <property type="entry name" value="Aa_trans"/>
    <property type="match status" value="1"/>
</dbReference>
<feature type="transmembrane region" description="Helical" evidence="10">
    <location>
        <begin position="314"/>
        <end position="336"/>
    </location>
</feature>
<evidence type="ECO:0000259" key="11">
    <source>
        <dbReference type="Pfam" id="PF01490"/>
    </source>
</evidence>
<comment type="similarity">
    <text evidence="8">Belongs to the amino acid/polyamine transporter 2 family. Amino acid/auxin permease (AAAP) (TC 2.A.18.2) subfamily.</text>
</comment>
<feature type="transmembrane region" description="Helical" evidence="10">
    <location>
        <begin position="383"/>
        <end position="404"/>
    </location>
</feature>
<dbReference type="GO" id="GO:0015171">
    <property type="term" value="F:amino acid transmembrane transporter activity"/>
    <property type="evidence" value="ECO:0007669"/>
    <property type="project" value="UniProtKB-ARBA"/>
</dbReference>